<accession>A0ACC1X1Y1</accession>
<proteinExistence type="predicted"/>
<evidence type="ECO:0000313" key="2">
    <source>
        <dbReference type="Proteomes" id="UP001164539"/>
    </source>
</evidence>
<sequence>MNSKILFSSFYLFLLSLLSGQQQQVLAHRQPFGFRPTKLFVFGDSYVDTGNNPISLTSSWKPPYGVTFPGKPAGRFSDGRVSTDYLAKFLGIKSPIPYRWRKFAYNHVKYGMNFAYGGTGVFETLVQSPNMTTQIDFFEQLIKDGVYTPTDLMSSMALVSVAGNDYSTYIQINGSAQGWQPFITQVVNQLTLNLKRIHGLGVKKIVVPTLQPLGCLPRSASKLSFRQCNATENSLTGFHNVLLQQAVAKLNSETKDSAFAILDLYSAFMSVFNNKAHQTGSSKFENPFKACCAGVSDQNSCGDVDDNGAKLYTVCNHPEAAFFWDQVHPTQEGWRAVYSALKANLQLIF</sequence>
<gene>
    <name evidence="1" type="ORF">OWV82_021992</name>
</gene>
<reference evidence="1 2" key="1">
    <citation type="journal article" date="2023" name="Science">
        <title>Complex scaffold remodeling in plant triterpene biosynthesis.</title>
        <authorList>
            <person name="De La Pena R."/>
            <person name="Hodgson H."/>
            <person name="Liu J.C."/>
            <person name="Stephenson M.J."/>
            <person name="Martin A.C."/>
            <person name="Owen C."/>
            <person name="Harkess A."/>
            <person name="Leebens-Mack J."/>
            <person name="Jimenez L.E."/>
            <person name="Osbourn A."/>
            <person name="Sattely E.S."/>
        </authorList>
    </citation>
    <scope>NUCLEOTIDE SEQUENCE [LARGE SCALE GENOMIC DNA]</scope>
    <source>
        <strain evidence="2">cv. JPN11</strain>
        <tissue evidence="1">Leaf</tissue>
    </source>
</reference>
<name>A0ACC1X1Y1_MELAZ</name>
<keyword evidence="2" id="KW-1185">Reference proteome</keyword>
<dbReference type="EMBL" id="CM051405">
    <property type="protein sequence ID" value="KAJ4705179.1"/>
    <property type="molecule type" value="Genomic_DNA"/>
</dbReference>
<evidence type="ECO:0000313" key="1">
    <source>
        <dbReference type="EMBL" id="KAJ4705179.1"/>
    </source>
</evidence>
<protein>
    <submittedName>
        <fullName evidence="1">GDSL esterase/lipase</fullName>
    </submittedName>
</protein>
<comment type="caution">
    <text evidence="1">The sequence shown here is derived from an EMBL/GenBank/DDBJ whole genome shotgun (WGS) entry which is preliminary data.</text>
</comment>
<dbReference type="Proteomes" id="UP001164539">
    <property type="component" value="Chromosome 12"/>
</dbReference>
<organism evidence="1 2">
    <name type="scientific">Melia azedarach</name>
    <name type="common">Chinaberry tree</name>
    <dbReference type="NCBI Taxonomy" id="155640"/>
    <lineage>
        <taxon>Eukaryota</taxon>
        <taxon>Viridiplantae</taxon>
        <taxon>Streptophyta</taxon>
        <taxon>Embryophyta</taxon>
        <taxon>Tracheophyta</taxon>
        <taxon>Spermatophyta</taxon>
        <taxon>Magnoliopsida</taxon>
        <taxon>eudicotyledons</taxon>
        <taxon>Gunneridae</taxon>
        <taxon>Pentapetalae</taxon>
        <taxon>rosids</taxon>
        <taxon>malvids</taxon>
        <taxon>Sapindales</taxon>
        <taxon>Meliaceae</taxon>
        <taxon>Melia</taxon>
    </lineage>
</organism>